<dbReference type="EMBL" id="NBNE01012629">
    <property type="protein sequence ID" value="OWY95670.1"/>
    <property type="molecule type" value="Genomic_DNA"/>
</dbReference>
<sequence length="61" mass="7216">MPKPNQPRRCGRYPRMVQQGSHFQNADVQEVCRRLKSRQKFTVAYSPWINGSIERANRDII</sequence>
<dbReference type="AlphaFoldDB" id="A0A225URR9"/>
<keyword evidence="3" id="KW-1185">Reference proteome</keyword>
<name>A0A225URR9_9STRA</name>
<dbReference type="InterPro" id="IPR036397">
    <property type="entry name" value="RNaseH_sf"/>
</dbReference>
<dbReference type="InterPro" id="IPR012337">
    <property type="entry name" value="RNaseH-like_sf"/>
</dbReference>
<evidence type="ECO:0000313" key="2">
    <source>
        <dbReference type="EMBL" id="OWY95670.1"/>
    </source>
</evidence>
<dbReference type="Proteomes" id="UP000198211">
    <property type="component" value="Unassembled WGS sequence"/>
</dbReference>
<dbReference type="GO" id="GO:0003676">
    <property type="term" value="F:nucleic acid binding"/>
    <property type="evidence" value="ECO:0007669"/>
    <property type="project" value="InterPro"/>
</dbReference>
<protein>
    <recommendedName>
        <fullName evidence="1">Integrase catalytic domain-containing protein</fullName>
    </recommendedName>
</protein>
<feature type="domain" description="Integrase catalytic" evidence="1">
    <location>
        <begin position="19"/>
        <end position="61"/>
    </location>
</feature>
<evidence type="ECO:0000259" key="1">
    <source>
        <dbReference type="PROSITE" id="PS50994"/>
    </source>
</evidence>
<evidence type="ECO:0000313" key="3">
    <source>
        <dbReference type="Proteomes" id="UP000198211"/>
    </source>
</evidence>
<accession>A0A225URR9</accession>
<gene>
    <name evidence="2" type="ORF">PHMEG_00034263</name>
</gene>
<dbReference type="Gene3D" id="3.30.420.10">
    <property type="entry name" value="Ribonuclease H-like superfamily/Ribonuclease H"/>
    <property type="match status" value="1"/>
</dbReference>
<comment type="caution">
    <text evidence="2">The sequence shown here is derived from an EMBL/GenBank/DDBJ whole genome shotgun (WGS) entry which is preliminary data.</text>
</comment>
<proteinExistence type="predicted"/>
<dbReference type="GO" id="GO:0015074">
    <property type="term" value="P:DNA integration"/>
    <property type="evidence" value="ECO:0007669"/>
    <property type="project" value="InterPro"/>
</dbReference>
<organism evidence="2 3">
    <name type="scientific">Phytophthora megakarya</name>
    <dbReference type="NCBI Taxonomy" id="4795"/>
    <lineage>
        <taxon>Eukaryota</taxon>
        <taxon>Sar</taxon>
        <taxon>Stramenopiles</taxon>
        <taxon>Oomycota</taxon>
        <taxon>Peronosporomycetes</taxon>
        <taxon>Peronosporales</taxon>
        <taxon>Peronosporaceae</taxon>
        <taxon>Phytophthora</taxon>
    </lineage>
</organism>
<dbReference type="InterPro" id="IPR001584">
    <property type="entry name" value="Integrase_cat-core"/>
</dbReference>
<dbReference type="OrthoDB" id="3237746at2759"/>
<reference evidence="3" key="1">
    <citation type="submission" date="2017-03" db="EMBL/GenBank/DDBJ databases">
        <title>Phytopthora megakarya and P. palmivora, two closely related causual agents of cacao black pod achieved similar genome size and gene model numbers by different mechanisms.</title>
        <authorList>
            <person name="Ali S."/>
            <person name="Shao J."/>
            <person name="Larry D.J."/>
            <person name="Kronmiller B."/>
            <person name="Shen D."/>
            <person name="Strem M.D."/>
            <person name="Melnick R.L."/>
            <person name="Guiltinan M.J."/>
            <person name="Tyler B.M."/>
            <person name="Meinhardt L.W."/>
            <person name="Bailey B.A."/>
        </authorList>
    </citation>
    <scope>NUCLEOTIDE SEQUENCE [LARGE SCALE GENOMIC DNA]</scope>
    <source>
        <strain evidence="3">zdho120</strain>
    </source>
</reference>
<dbReference type="SUPFAM" id="SSF53098">
    <property type="entry name" value="Ribonuclease H-like"/>
    <property type="match status" value="1"/>
</dbReference>
<dbReference type="PROSITE" id="PS50994">
    <property type="entry name" value="INTEGRASE"/>
    <property type="match status" value="1"/>
</dbReference>